<dbReference type="EMBL" id="MT144039">
    <property type="protein sequence ID" value="QJA47338.1"/>
    <property type="molecule type" value="Genomic_DNA"/>
</dbReference>
<gene>
    <name evidence="2" type="ORF">TM448A00646_0044</name>
    <name evidence="3" type="ORF">TM448B00781_0044</name>
</gene>
<accession>A0A6H1ZII4</accession>
<organism evidence="2">
    <name type="scientific">viral metagenome</name>
    <dbReference type="NCBI Taxonomy" id="1070528"/>
    <lineage>
        <taxon>unclassified sequences</taxon>
        <taxon>metagenomes</taxon>
        <taxon>organismal metagenomes</taxon>
    </lineage>
</organism>
<proteinExistence type="predicted"/>
<protein>
    <submittedName>
        <fullName evidence="2">Uncharacterized protein</fullName>
    </submittedName>
</protein>
<name>A0A6H1ZII4_9ZZZZ</name>
<evidence type="ECO:0000313" key="2">
    <source>
        <dbReference type="EMBL" id="QJA47338.1"/>
    </source>
</evidence>
<sequence length="187" mass="21166">MKAAKASWRKRSVVRVITETQNDHRWWRYQDTEPKEGYVVDTTSYSVSAYPRPESPSTRQKPRTSLSRRKLRKRLYGAGLRGSKLKEVFSEIVGFESKTHRSAGEGDATAIAAVQGHRYPFGWTRQAMRECLGNRVRKALTKGIRPSLVLLDEFGYYASHGFAELMAKAPSLRVQVVLPEAALTAHN</sequence>
<feature type="region of interest" description="Disordered" evidence="1">
    <location>
        <begin position="47"/>
        <end position="68"/>
    </location>
</feature>
<evidence type="ECO:0000313" key="3">
    <source>
        <dbReference type="EMBL" id="QJH96656.1"/>
    </source>
</evidence>
<evidence type="ECO:0000256" key="1">
    <source>
        <dbReference type="SAM" id="MobiDB-lite"/>
    </source>
</evidence>
<reference evidence="2" key="1">
    <citation type="submission" date="2020-03" db="EMBL/GenBank/DDBJ databases">
        <title>The deep terrestrial virosphere.</title>
        <authorList>
            <person name="Holmfeldt K."/>
            <person name="Nilsson E."/>
            <person name="Simone D."/>
            <person name="Lopez-Fernandez M."/>
            <person name="Wu X."/>
            <person name="de Brujin I."/>
            <person name="Lundin D."/>
            <person name="Andersson A."/>
            <person name="Bertilsson S."/>
            <person name="Dopson M."/>
        </authorList>
    </citation>
    <scope>NUCLEOTIDE SEQUENCE</scope>
    <source>
        <strain evidence="2">TM448A00646</strain>
        <strain evidence="3">TM448B00781</strain>
    </source>
</reference>
<dbReference type="AlphaFoldDB" id="A0A6H1ZII4"/>
<dbReference type="EMBL" id="MT144657">
    <property type="protein sequence ID" value="QJH96656.1"/>
    <property type="molecule type" value="Genomic_DNA"/>
</dbReference>